<gene>
    <name evidence="1" type="ORF">S12H4_03099</name>
</gene>
<evidence type="ECO:0000313" key="1">
    <source>
        <dbReference type="EMBL" id="GAI70157.1"/>
    </source>
</evidence>
<reference evidence="1" key="1">
    <citation type="journal article" date="2014" name="Front. Microbiol.">
        <title>High frequency of phylogenetically diverse reductive dehalogenase-homologous genes in deep subseafloor sedimentary metagenomes.</title>
        <authorList>
            <person name="Kawai M."/>
            <person name="Futagami T."/>
            <person name="Toyoda A."/>
            <person name="Takaki Y."/>
            <person name="Nishi S."/>
            <person name="Hori S."/>
            <person name="Arai W."/>
            <person name="Tsubouchi T."/>
            <person name="Morono Y."/>
            <person name="Uchiyama I."/>
            <person name="Ito T."/>
            <person name="Fujiyama A."/>
            <person name="Inagaki F."/>
            <person name="Takami H."/>
        </authorList>
    </citation>
    <scope>NUCLEOTIDE SEQUENCE</scope>
    <source>
        <strain evidence="1">Expedition CK06-06</strain>
    </source>
</reference>
<dbReference type="AlphaFoldDB" id="X1QNP4"/>
<protein>
    <submittedName>
        <fullName evidence="1">Uncharacterized protein</fullName>
    </submittedName>
</protein>
<accession>X1QNP4</accession>
<dbReference type="EMBL" id="BARW01000838">
    <property type="protein sequence ID" value="GAI70157.1"/>
    <property type="molecule type" value="Genomic_DNA"/>
</dbReference>
<comment type="caution">
    <text evidence="1">The sequence shown here is derived from an EMBL/GenBank/DDBJ whole genome shotgun (WGS) entry which is preliminary data.</text>
</comment>
<sequence length="59" mass="6949">MAEKPNEDKLKSREGDMLKYSHKGKWCWLTGKTFCQEGYCSGCQLYLDWKESLRKVSVK</sequence>
<organism evidence="1">
    <name type="scientific">marine sediment metagenome</name>
    <dbReference type="NCBI Taxonomy" id="412755"/>
    <lineage>
        <taxon>unclassified sequences</taxon>
        <taxon>metagenomes</taxon>
        <taxon>ecological metagenomes</taxon>
    </lineage>
</organism>
<name>X1QNP4_9ZZZZ</name>
<proteinExistence type="predicted"/>